<dbReference type="InterPro" id="IPR000953">
    <property type="entry name" value="Chromo/chromo_shadow_dom"/>
</dbReference>
<evidence type="ECO:0000259" key="2">
    <source>
        <dbReference type="PROSITE" id="PS50013"/>
    </source>
</evidence>
<feature type="compositionally biased region" description="Polar residues" evidence="1">
    <location>
        <begin position="213"/>
        <end position="224"/>
    </location>
</feature>
<gene>
    <name evidence="3" type="ORF">B0H17DRAFT_238441</name>
</gene>
<evidence type="ECO:0000313" key="3">
    <source>
        <dbReference type="EMBL" id="KAJ7709790.1"/>
    </source>
</evidence>
<feature type="region of interest" description="Disordered" evidence="1">
    <location>
        <begin position="343"/>
        <end position="367"/>
    </location>
</feature>
<feature type="region of interest" description="Disordered" evidence="1">
    <location>
        <begin position="384"/>
        <end position="406"/>
    </location>
</feature>
<dbReference type="Gene3D" id="2.40.50.40">
    <property type="match status" value="1"/>
</dbReference>
<organism evidence="3 4">
    <name type="scientific">Mycena rosella</name>
    <name type="common">Pink bonnet</name>
    <name type="synonym">Agaricus rosellus</name>
    <dbReference type="NCBI Taxonomy" id="1033263"/>
    <lineage>
        <taxon>Eukaryota</taxon>
        <taxon>Fungi</taxon>
        <taxon>Dikarya</taxon>
        <taxon>Basidiomycota</taxon>
        <taxon>Agaricomycotina</taxon>
        <taxon>Agaricomycetes</taxon>
        <taxon>Agaricomycetidae</taxon>
        <taxon>Agaricales</taxon>
        <taxon>Marasmiineae</taxon>
        <taxon>Mycenaceae</taxon>
        <taxon>Mycena</taxon>
    </lineage>
</organism>
<dbReference type="EMBL" id="JARKIE010000002">
    <property type="protein sequence ID" value="KAJ7709790.1"/>
    <property type="molecule type" value="Genomic_DNA"/>
</dbReference>
<dbReference type="PROSITE" id="PS50013">
    <property type="entry name" value="CHROMO_2"/>
    <property type="match status" value="1"/>
</dbReference>
<dbReference type="InterPro" id="IPR016197">
    <property type="entry name" value="Chromo-like_dom_sf"/>
</dbReference>
<feature type="compositionally biased region" description="Polar residues" evidence="1">
    <location>
        <begin position="284"/>
        <end position="301"/>
    </location>
</feature>
<proteinExistence type="predicted"/>
<feature type="domain" description="Chromo" evidence="2">
    <location>
        <begin position="4"/>
        <end position="65"/>
    </location>
</feature>
<name>A0AAD7MBW2_MYCRO</name>
<feature type="compositionally biased region" description="Basic residues" evidence="1">
    <location>
        <begin position="251"/>
        <end position="260"/>
    </location>
</feature>
<feature type="region of interest" description="Disordered" evidence="1">
    <location>
        <begin position="275"/>
        <end position="317"/>
    </location>
</feature>
<reference evidence="3" key="1">
    <citation type="submission" date="2023-03" db="EMBL/GenBank/DDBJ databases">
        <title>Massive genome expansion in bonnet fungi (Mycena s.s.) driven by repeated elements and novel gene families across ecological guilds.</title>
        <authorList>
            <consortium name="Lawrence Berkeley National Laboratory"/>
            <person name="Harder C.B."/>
            <person name="Miyauchi S."/>
            <person name="Viragh M."/>
            <person name="Kuo A."/>
            <person name="Thoen E."/>
            <person name="Andreopoulos B."/>
            <person name="Lu D."/>
            <person name="Skrede I."/>
            <person name="Drula E."/>
            <person name="Henrissat B."/>
            <person name="Morin E."/>
            <person name="Kohler A."/>
            <person name="Barry K."/>
            <person name="LaButti K."/>
            <person name="Morin E."/>
            <person name="Salamov A."/>
            <person name="Lipzen A."/>
            <person name="Mereny Z."/>
            <person name="Hegedus B."/>
            <person name="Baldrian P."/>
            <person name="Stursova M."/>
            <person name="Weitz H."/>
            <person name="Taylor A."/>
            <person name="Grigoriev I.V."/>
            <person name="Nagy L.G."/>
            <person name="Martin F."/>
            <person name="Kauserud H."/>
        </authorList>
    </citation>
    <scope>NUCLEOTIDE SEQUENCE</scope>
    <source>
        <strain evidence="3">CBHHK067</strain>
    </source>
</reference>
<dbReference type="SMART" id="SM00298">
    <property type="entry name" value="CHROMO"/>
    <property type="match status" value="1"/>
</dbReference>
<keyword evidence="4" id="KW-1185">Reference proteome</keyword>
<sequence length="606" mass="65158">MAEYEVETVTEARVAKKSKKVVWEYHVKGYSSDDNTWEPVSSFSGSEAILAKFWARVDVGDRDIKNMTQFSVGETFIPVGPPRRMPSRRSTKTDAVPSTPPPAAGPSKESTRAGKRRRSSPPVPDLEEKPAKRTRGRVSEAATRSTEEARTPREAPRRPPAKPTTSSARSIRRTKKRTPSPEVVPASEDDEDDYDVAAMLVDPPQPTSFPFPESSTDPTQNNAADMSLDEDLPNQAPAEATQDEASPSKALRSHRARKPLVKMVDDFAPMDGAISVKARLQGRNEASSETSVAGPSSTPTHKSGRKPGPGRSSAGMVNKNTSSLLTFEKGALKTVKGKFTAPVDEDDKAEGGSGLSDVPAVPPTSDELLKLGGFDSKTADALDDFDEDNISAPPEAQESADDSAQQQSLTLAKNNLFPPGMSMASTFSNNLTSVWRRATIFGPLGLGSDVVPETPSESKPFLLKLDATVAVPLELTDVSESLDAIICKEASGPPGKFFLETNARKLLDTVRTGGPSARAVISGAATEEQKTHLARFRSRLDQGELFTAMVGTVFLAFCSSETPLMQRLNLPAALVSFPESILVTQLVIENLAAYVEVAETADTSRW</sequence>
<evidence type="ECO:0000313" key="4">
    <source>
        <dbReference type="Proteomes" id="UP001221757"/>
    </source>
</evidence>
<dbReference type="SUPFAM" id="SSF54160">
    <property type="entry name" value="Chromo domain-like"/>
    <property type="match status" value="1"/>
</dbReference>
<dbReference type="Proteomes" id="UP001221757">
    <property type="component" value="Unassembled WGS sequence"/>
</dbReference>
<dbReference type="AlphaFoldDB" id="A0AAD7MBW2"/>
<feature type="compositionally biased region" description="Basic and acidic residues" evidence="1">
    <location>
        <begin position="145"/>
        <end position="157"/>
    </location>
</feature>
<accession>A0AAD7MBW2</accession>
<dbReference type="CDD" id="cd18968">
    <property type="entry name" value="chromodomain"/>
    <property type="match status" value="1"/>
</dbReference>
<dbReference type="GO" id="GO:0006338">
    <property type="term" value="P:chromatin remodeling"/>
    <property type="evidence" value="ECO:0007669"/>
    <property type="project" value="UniProtKB-ARBA"/>
</dbReference>
<protein>
    <recommendedName>
        <fullName evidence="2">Chromo domain-containing protein</fullName>
    </recommendedName>
</protein>
<evidence type="ECO:0000256" key="1">
    <source>
        <dbReference type="SAM" id="MobiDB-lite"/>
    </source>
</evidence>
<comment type="caution">
    <text evidence="3">The sequence shown here is derived from an EMBL/GenBank/DDBJ whole genome shotgun (WGS) entry which is preliminary data.</text>
</comment>
<feature type="region of interest" description="Disordered" evidence="1">
    <location>
        <begin position="74"/>
        <end position="263"/>
    </location>
</feature>